<dbReference type="Proteomes" id="UP000799779">
    <property type="component" value="Unassembled WGS sequence"/>
</dbReference>
<reference evidence="2" key="1">
    <citation type="journal article" date="2020" name="Stud. Mycol.">
        <title>101 Dothideomycetes genomes: a test case for predicting lifestyles and emergence of pathogens.</title>
        <authorList>
            <person name="Haridas S."/>
            <person name="Albert R."/>
            <person name="Binder M."/>
            <person name="Bloem J."/>
            <person name="Labutti K."/>
            <person name="Salamov A."/>
            <person name="Andreopoulos B."/>
            <person name="Baker S."/>
            <person name="Barry K."/>
            <person name="Bills G."/>
            <person name="Bluhm B."/>
            <person name="Cannon C."/>
            <person name="Castanera R."/>
            <person name="Culley D."/>
            <person name="Daum C."/>
            <person name="Ezra D."/>
            <person name="Gonzalez J."/>
            <person name="Henrissat B."/>
            <person name="Kuo A."/>
            <person name="Liang C."/>
            <person name="Lipzen A."/>
            <person name="Lutzoni F."/>
            <person name="Magnuson J."/>
            <person name="Mondo S."/>
            <person name="Nolan M."/>
            <person name="Ohm R."/>
            <person name="Pangilinan J."/>
            <person name="Park H.-J."/>
            <person name="Ramirez L."/>
            <person name="Alfaro M."/>
            <person name="Sun H."/>
            <person name="Tritt A."/>
            <person name="Yoshinaga Y."/>
            <person name="Zwiers L.-H."/>
            <person name="Turgeon B."/>
            <person name="Goodwin S."/>
            <person name="Spatafora J."/>
            <person name="Crous P."/>
            <person name="Grigoriev I."/>
        </authorList>
    </citation>
    <scope>NUCLEOTIDE SEQUENCE</scope>
    <source>
        <strain evidence="2">CBS 123094</strain>
    </source>
</reference>
<gene>
    <name evidence="2" type="ORF">P154DRAFT_566996</name>
</gene>
<keyword evidence="3" id="KW-1185">Reference proteome</keyword>
<feature type="region of interest" description="Disordered" evidence="1">
    <location>
        <begin position="1"/>
        <end position="52"/>
    </location>
</feature>
<protein>
    <submittedName>
        <fullName evidence="2">Uncharacterized protein</fullName>
    </submittedName>
</protein>
<dbReference type="OrthoDB" id="4161595at2759"/>
<evidence type="ECO:0000313" key="2">
    <source>
        <dbReference type="EMBL" id="KAF1994980.1"/>
    </source>
</evidence>
<accession>A0A6A5VZV5</accession>
<feature type="compositionally biased region" description="Polar residues" evidence="1">
    <location>
        <begin position="22"/>
        <end position="32"/>
    </location>
</feature>
<evidence type="ECO:0000313" key="3">
    <source>
        <dbReference type="Proteomes" id="UP000799779"/>
    </source>
</evidence>
<dbReference type="EMBL" id="ML977648">
    <property type="protein sequence ID" value="KAF1994980.1"/>
    <property type="molecule type" value="Genomic_DNA"/>
</dbReference>
<organism evidence="2 3">
    <name type="scientific">Amniculicola lignicola CBS 123094</name>
    <dbReference type="NCBI Taxonomy" id="1392246"/>
    <lineage>
        <taxon>Eukaryota</taxon>
        <taxon>Fungi</taxon>
        <taxon>Dikarya</taxon>
        <taxon>Ascomycota</taxon>
        <taxon>Pezizomycotina</taxon>
        <taxon>Dothideomycetes</taxon>
        <taxon>Pleosporomycetidae</taxon>
        <taxon>Pleosporales</taxon>
        <taxon>Amniculicolaceae</taxon>
        <taxon>Amniculicola</taxon>
    </lineage>
</organism>
<dbReference type="AlphaFoldDB" id="A0A6A5VZV5"/>
<feature type="region of interest" description="Disordered" evidence="1">
    <location>
        <begin position="320"/>
        <end position="340"/>
    </location>
</feature>
<feature type="compositionally biased region" description="Low complexity" evidence="1">
    <location>
        <begin position="1"/>
        <end position="15"/>
    </location>
</feature>
<sequence>MADVKLPSSPTLPTTPKKDEYVSNSDPSSIRSAMSIDNILTPGTGGADADLPALPVTPTRAAHSSDYANFAADTKSLSPTQATSSPGGFDNSSVYAEGLKIDEDEGTEAAAFIPLDEREFICMNDEHSHCQTGQVTLSLSRKVISDHFGRNKACTRAITDWPLFCRKHYQRATYKPDLWQVRKIDLIARQLDIIEAQFPGTTYQVCLKKAEESRLNEFARKIAGGMSLAEASALVAPKDSVKSFQAPINVLRQLEFSLGNGKTLDEVKSTVALILDMLRLKETSQVPSIEFLPGIPLLATTVASAPSTPVHQAVQLAMKQSQASSSRVSPKKGSVQKIRK</sequence>
<proteinExistence type="predicted"/>
<name>A0A6A5VZV5_9PLEO</name>
<evidence type="ECO:0000256" key="1">
    <source>
        <dbReference type="SAM" id="MobiDB-lite"/>
    </source>
</evidence>